<evidence type="ECO:0000313" key="5">
    <source>
        <dbReference type="Proteomes" id="UP001150062"/>
    </source>
</evidence>
<dbReference type="EMBL" id="JAOAOG010000044">
    <property type="protein sequence ID" value="KAJ6252505.1"/>
    <property type="molecule type" value="Genomic_DNA"/>
</dbReference>
<keyword evidence="1" id="KW-0343">GTPase activation</keyword>
<keyword evidence="2" id="KW-0175">Coiled coil</keyword>
<evidence type="ECO:0000313" key="4">
    <source>
        <dbReference type="EMBL" id="KAJ6252505.1"/>
    </source>
</evidence>
<comment type="caution">
    <text evidence="4">The sequence shown here is derived from an EMBL/GenBank/DDBJ whole genome shotgun (WGS) entry which is preliminary data.</text>
</comment>
<feature type="domain" description="Rap-GAP" evidence="3">
    <location>
        <begin position="992"/>
        <end position="1203"/>
    </location>
</feature>
<dbReference type="Pfam" id="PF20412">
    <property type="entry name" value="RALGAPB_N"/>
    <property type="match status" value="1"/>
</dbReference>
<dbReference type="SUPFAM" id="SSF111347">
    <property type="entry name" value="Rap/Ran-GAP"/>
    <property type="match status" value="1"/>
</dbReference>
<dbReference type="InterPro" id="IPR035974">
    <property type="entry name" value="Rap/Ran-GAP_sf"/>
</dbReference>
<gene>
    <name evidence="4" type="ORF">M0813_14183</name>
</gene>
<dbReference type="Pfam" id="PF02145">
    <property type="entry name" value="Rap_GAP"/>
    <property type="match status" value="1"/>
</dbReference>
<dbReference type="PANTHER" id="PTHR21344:SF1">
    <property type="entry name" value="RAL GTPASE-ACTIVATING PROTEIN SUBUNIT BETA"/>
    <property type="match status" value="1"/>
</dbReference>
<evidence type="ECO:0000256" key="1">
    <source>
        <dbReference type="ARBA" id="ARBA00022468"/>
    </source>
</evidence>
<evidence type="ECO:0000259" key="3">
    <source>
        <dbReference type="PROSITE" id="PS50085"/>
    </source>
</evidence>
<evidence type="ECO:0000256" key="2">
    <source>
        <dbReference type="SAM" id="Coils"/>
    </source>
</evidence>
<organism evidence="4 5">
    <name type="scientific">Anaeramoeba flamelloides</name>
    <dbReference type="NCBI Taxonomy" id="1746091"/>
    <lineage>
        <taxon>Eukaryota</taxon>
        <taxon>Metamonada</taxon>
        <taxon>Anaeramoebidae</taxon>
        <taxon>Anaeramoeba</taxon>
    </lineage>
</organism>
<dbReference type="PROSITE" id="PS50085">
    <property type="entry name" value="RAPGAP"/>
    <property type="match status" value="1"/>
</dbReference>
<dbReference type="PANTHER" id="PTHR21344">
    <property type="entry name" value="RAL GTPASE-ACTIVATING PROTEIN SUBUNIT BETA"/>
    <property type="match status" value="1"/>
</dbReference>
<feature type="coiled-coil region" evidence="2">
    <location>
        <begin position="908"/>
        <end position="938"/>
    </location>
</feature>
<proteinExistence type="predicted"/>
<sequence>MFLQHCEKVTPLKHDPETGFLEKFPTPAKRDIIKIVLQTLLDPEGPKDILSSNFAIRWVLECFGQAFTLPLAEHELIRSTIELYRKWINQEQLTQTFKDNHYNYLQSLFGHMSLLFQIRKENNKKDLEIQKDLCLKIIEIVAQFAKNYGSELSEEIWNFLLNLYLGVVDHFLGQKQTENGEIFGKMLAPHLLKLLFELWLSSKTKDISMWNRLLFLFSGWKKYQETVVQWTATTYGLSNCVIQMLYGPSEGTDDITILLPPTDEVKFVPSTFILDNKTLVFFFYKTLHLIGNPNTLQNPRIFFFAMNGIWDLVTLFTRIGSNIPQIKKTTTTTKSRKNYPDHPNGNTILNLFGQWLFESVGLNREGFEEGTECAYSTLSEIFMLPQKTGFKKIYTTSFYESIITAFENEEKYGRSIAAILFYTSNIFTSELDGVYILIPFYLHWISEILMKGHLPKNCAIRSELLRRSCLSILNTLICLPKYFTGLEFEKQFTASNILKNFKYKTFNEMQQLIFNLITQGFVNEEDPTNACKFFWTFSIYLFEMKDTPLTFAPELYNCLIDVISDHEQIKNPKWPIWVIECALSVLKSCSLLTEIVMKKNPNIIPNMIKQLLNRIHQIIVDPNNIPMGVNNETIVCKIFEVIEDHIILGKWALENNALMDQLIELIELSISDPQFVKKKKNKQITGQTKKIKNSALQLFSRILCLAGTLPIETKINNISSLVNEKEIMDYFNISQLEMKKRLRYLSLNNDKLILLFEEPNNYCNIDKYNDNDKEGMRDWLSVKNRDEKKTLLLIRDSNGKYCWRLRFRSLPISFVKNEINKENLHDWQGEPRPPIYKAFTPLSGTEENEENIKFNRDQINFDFFTINEQLQYDCLTHSMGLEHRLEEVYRFTEEETKTIDIKVTPPKNKFACNNNQNLEKQKKEKEGLEIEIEKEEGGGKENGKLGGKEQDHSNKSYFNSARFFLTAIGLIKLENEENVEYLDENTALIENLKEFDQNYSRNTHTFGVIYMKKGQNRVQNIDNMYNNQTSSKDFQKFITELGWLINLEKHKGFKGRLDHNKSGKFVPYFADKSNEIIYHVSTMLKFDQNNIEQKKQLLNQNYVTIAWIEDSRRWNPKTIRSNHNSVFIIIRPHYSGLYKIEIQNFSKTTNVEGPLENNSFLSRHILAQLVRATAISLDNSGFFLENNNNDNPKIIRKQKLNQLVNKFKLNLNVKDFYSKTFSNVREK</sequence>
<dbReference type="InterPro" id="IPR000331">
    <property type="entry name" value="Rap/Ran_GAP_dom"/>
</dbReference>
<protein>
    <recommendedName>
        <fullName evidence="3">Rap-GAP domain-containing protein</fullName>
    </recommendedName>
</protein>
<dbReference type="Proteomes" id="UP001150062">
    <property type="component" value="Unassembled WGS sequence"/>
</dbReference>
<keyword evidence="5" id="KW-1185">Reference proteome</keyword>
<dbReference type="InterPro" id="IPR046859">
    <property type="entry name" value="RGPA/RALGAPB_N"/>
</dbReference>
<accession>A0ABQ8Z706</accession>
<dbReference type="Gene3D" id="3.40.50.11210">
    <property type="entry name" value="Rap/Ran-GAP"/>
    <property type="match status" value="1"/>
</dbReference>
<name>A0ABQ8Z706_9EUKA</name>
<reference evidence="4" key="1">
    <citation type="submission" date="2022-08" db="EMBL/GenBank/DDBJ databases">
        <title>Novel sulfate-reducing endosymbionts in the free-living metamonad Anaeramoeba.</title>
        <authorList>
            <person name="Jerlstrom-Hultqvist J."/>
            <person name="Cepicka I."/>
            <person name="Gallot-Lavallee L."/>
            <person name="Salas-Leiva D."/>
            <person name="Curtis B.A."/>
            <person name="Zahonova K."/>
            <person name="Pipaliya S."/>
            <person name="Dacks J."/>
            <person name="Roger A.J."/>
        </authorList>
    </citation>
    <scope>NUCLEOTIDE SEQUENCE</scope>
    <source>
        <strain evidence="4">Schooner1</strain>
    </source>
</reference>
<dbReference type="InterPro" id="IPR039930">
    <property type="entry name" value="RALGAPB"/>
</dbReference>